<proteinExistence type="predicted"/>
<name>A0ABT1DH73_9ACTN</name>
<dbReference type="Gene3D" id="2.130.10.10">
    <property type="entry name" value="YVTN repeat-like/Quinoprotein amine dehydrogenase"/>
    <property type="match status" value="1"/>
</dbReference>
<evidence type="ECO:0000313" key="2">
    <source>
        <dbReference type="EMBL" id="MCO8270149.1"/>
    </source>
</evidence>
<dbReference type="Proteomes" id="UP001523369">
    <property type="component" value="Unassembled WGS sequence"/>
</dbReference>
<dbReference type="InterPro" id="IPR015943">
    <property type="entry name" value="WD40/YVTN_repeat-like_dom_sf"/>
</dbReference>
<sequence>MLYVANRGADTIAVFELTPALRRIAEVPCGGAWPRDLAIANNRIHAANQNSDTVVTFTTGRTPTPTGEVLHTGSPTCVLP</sequence>
<dbReference type="RefSeq" id="WP_253236273.1">
    <property type="nucleotide sequence ID" value="NZ_JAMYJR010000003.1"/>
</dbReference>
<feature type="region of interest" description="Disordered" evidence="1">
    <location>
        <begin position="61"/>
        <end position="80"/>
    </location>
</feature>
<organism evidence="2 3">
    <name type="scientific">Paractinoplanes aksuensis</name>
    <dbReference type="NCBI Taxonomy" id="2939490"/>
    <lineage>
        <taxon>Bacteria</taxon>
        <taxon>Bacillati</taxon>
        <taxon>Actinomycetota</taxon>
        <taxon>Actinomycetes</taxon>
        <taxon>Micromonosporales</taxon>
        <taxon>Micromonosporaceae</taxon>
        <taxon>Paractinoplanes</taxon>
    </lineage>
</organism>
<comment type="caution">
    <text evidence="2">The sequence shown here is derived from an EMBL/GenBank/DDBJ whole genome shotgun (WGS) entry which is preliminary data.</text>
</comment>
<dbReference type="Pfam" id="PF10282">
    <property type="entry name" value="Lactonase"/>
    <property type="match status" value="1"/>
</dbReference>
<dbReference type="InterPro" id="IPR019405">
    <property type="entry name" value="Lactonase_7-beta_prop"/>
</dbReference>
<evidence type="ECO:0000256" key="1">
    <source>
        <dbReference type="SAM" id="MobiDB-lite"/>
    </source>
</evidence>
<accession>A0ABT1DH73</accession>
<dbReference type="EMBL" id="JAMYJR010000003">
    <property type="protein sequence ID" value="MCO8270149.1"/>
    <property type="molecule type" value="Genomic_DNA"/>
</dbReference>
<reference evidence="2 3" key="1">
    <citation type="submission" date="2022-06" db="EMBL/GenBank/DDBJ databases">
        <title>New Species of the Genus Actinoplanes, ActinopZanes ferrugineus.</title>
        <authorList>
            <person name="Ding P."/>
        </authorList>
    </citation>
    <scope>NUCLEOTIDE SEQUENCE [LARGE SCALE GENOMIC DNA]</scope>
    <source>
        <strain evidence="2 3">TRM88003</strain>
    </source>
</reference>
<evidence type="ECO:0000313" key="3">
    <source>
        <dbReference type="Proteomes" id="UP001523369"/>
    </source>
</evidence>
<dbReference type="SUPFAM" id="SSF51004">
    <property type="entry name" value="C-terminal (heme d1) domain of cytochrome cd1-nitrite reductase"/>
    <property type="match status" value="1"/>
</dbReference>
<keyword evidence="3" id="KW-1185">Reference proteome</keyword>
<dbReference type="InterPro" id="IPR011048">
    <property type="entry name" value="Haem_d1_sf"/>
</dbReference>
<protein>
    <submittedName>
        <fullName evidence="2">Lactonase family protein</fullName>
    </submittedName>
</protein>
<gene>
    <name evidence="2" type="ORF">M1L60_06025</name>
</gene>